<comment type="caution">
    <text evidence="1">The sequence shown here is derived from an EMBL/GenBank/DDBJ whole genome shotgun (WGS) entry which is preliminary data.</text>
</comment>
<protein>
    <submittedName>
        <fullName evidence="1">Uncharacterized protein</fullName>
    </submittedName>
</protein>
<dbReference type="EMBL" id="JBBJCI010000214">
    <property type="protein sequence ID" value="KAK7240390.1"/>
    <property type="molecule type" value="Genomic_DNA"/>
</dbReference>
<name>A0ABR1FWN0_AURAN</name>
<evidence type="ECO:0000313" key="2">
    <source>
        <dbReference type="Proteomes" id="UP001363151"/>
    </source>
</evidence>
<dbReference type="Proteomes" id="UP001363151">
    <property type="component" value="Unassembled WGS sequence"/>
</dbReference>
<accession>A0ABR1FWN0</accession>
<gene>
    <name evidence="1" type="ORF">SO694_00115038</name>
</gene>
<organism evidence="1 2">
    <name type="scientific">Aureococcus anophagefferens</name>
    <name type="common">Harmful bloom alga</name>
    <dbReference type="NCBI Taxonomy" id="44056"/>
    <lineage>
        <taxon>Eukaryota</taxon>
        <taxon>Sar</taxon>
        <taxon>Stramenopiles</taxon>
        <taxon>Ochrophyta</taxon>
        <taxon>Pelagophyceae</taxon>
        <taxon>Pelagomonadales</taxon>
        <taxon>Pelagomonadaceae</taxon>
        <taxon>Aureococcus</taxon>
    </lineage>
</organism>
<evidence type="ECO:0000313" key="1">
    <source>
        <dbReference type="EMBL" id="KAK7240390.1"/>
    </source>
</evidence>
<keyword evidence="2" id="KW-1185">Reference proteome</keyword>
<sequence>MLAGDTERLKGLKMIRMIRLWIKQLEHSKRDADGNKQFHGASVADCYFASLYFTVYTIRRGLRRHQPVNAAEMVVNTLFISRNMARVANYRKLEGMMSYALRGEAAAANNLMWLKRVWYLSSARGGVVASSRSRSV</sequence>
<proteinExistence type="predicted"/>
<reference evidence="1 2" key="1">
    <citation type="submission" date="2024-03" db="EMBL/GenBank/DDBJ databases">
        <title>Aureococcus anophagefferens CCMP1851 and Kratosvirus quantuckense: Draft genome of a second virus-susceptible host strain in the model system.</title>
        <authorList>
            <person name="Chase E."/>
            <person name="Truchon A.R."/>
            <person name="Schepens W."/>
            <person name="Wilhelm S.W."/>
        </authorList>
    </citation>
    <scope>NUCLEOTIDE SEQUENCE [LARGE SCALE GENOMIC DNA]</scope>
    <source>
        <strain evidence="1 2">CCMP1851</strain>
    </source>
</reference>